<dbReference type="PATRIC" id="fig|66876.3.peg.1556"/>
<dbReference type="Proteomes" id="UP000037982">
    <property type="component" value="Unassembled WGS sequence"/>
</dbReference>
<name>A0A0N0Y052_9ACTN</name>
<feature type="compositionally biased region" description="Low complexity" evidence="1">
    <location>
        <begin position="1"/>
        <end position="49"/>
    </location>
</feature>
<dbReference type="EMBL" id="LGKG01000035">
    <property type="protein sequence ID" value="KPC65434.1"/>
    <property type="molecule type" value="Genomic_DNA"/>
</dbReference>
<keyword evidence="2" id="KW-1133">Transmembrane helix</keyword>
<sequence length="180" mass="19387">MSTPPQGQNPYGQNPYPQAPQAPQAPYGQPQGGYAYPQQPQAPYGQQPQPGYPTPQQPYMQGGAPVPPQYARPRRSPKAILKAIGVVVVLIVLAVGWVSSWNDADTAEVGDCMKNNGSTINPDLEVVDCGTAEAKFKVKEVHSDTTDMSVCPVGTTAYAESQHRRRGSDTKFVLCLTSEK</sequence>
<gene>
    <name evidence="3" type="ORF">ADL29_07100</name>
</gene>
<keyword evidence="4" id="KW-1185">Reference proteome</keyword>
<protein>
    <submittedName>
        <fullName evidence="3">Uncharacterized protein</fullName>
    </submittedName>
</protein>
<feature type="transmembrane region" description="Helical" evidence="2">
    <location>
        <begin position="79"/>
        <end position="98"/>
    </location>
</feature>
<dbReference type="AlphaFoldDB" id="A0A0N0Y052"/>
<organism evidence="3 4">
    <name type="scientific">Streptomyces chattanoogensis</name>
    <dbReference type="NCBI Taxonomy" id="66876"/>
    <lineage>
        <taxon>Bacteria</taxon>
        <taxon>Bacillati</taxon>
        <taxon>Actinomycetota</taxon>
        <taxon>Actinomycetes</taxon>
        <taxon>Kitasatosporales</taxon>
        <taxon>Streptomycetaceae</taxon>
        <taxon>Streptomyces</taxon>
    </lineage>
</organism>
<reference evidence="4" key="1">
    <citation type="submission" date="2015-07" db="EMBL/GenBank/DDBJ databases">
        <authorList>
            <person name="Ju K.-S."/>
            <person name="Doroghazi J.R."/>
            <person name="Metcalf W.W."/>
        </authorList>
    </citation>
    <scope>NUCLEOTIDE SEQUENCE [LARGE SCALE GENOMIC DNA]</scope>
    <source>
        <strain evidence="4">NRRL ISP-5002</strain>
    </source>
</reference>
<evidence type="ECO:0000256" key="1">
    <source>
        <dbReference type="SAM" id="MobiDB-lite"/>
    </source>
</evidence>
<evidence type="ECO:0000313" key="3">
    <source>
        <dbReference type="EMBL" id="KPC65434.1"/>
    </source>
</evidence>
<comment type="caution">
    <text evidence="3">The sequence shown here is derived from an EMBL/GenBank/DDBJ whole genome shotgun (WGS) entry which is preliminary data.</text>
</comment>
<accession>A0A0N0Y052</accession>
<keyword evidence="2" id="KW-0812">Transmembrane</keyword>
<proteinExistence type="predicted"/>
<evidence type="ECO:0000313" key="4">
    <source>
        <dbReference type="Proteomes" id="UP000037982"/>
    </source>
</evidence>
<keyword evidence="2" id="KW-0472">Membrane</keyword>
<evidence type="ECO:0000256" key="2">
    <source>
        <dbReference type="SAM" id="Phobius"/>
    </source>
</evidence>
<dbReference type="SUPFAM" id="SSF81995">
    <property type="entry name" value="beta-sandwich domain of Sec23/24"/>
    <property type="match status" value="1"/>
</dbReference>
<dbReference type="RefSeq" id="WP_063788404.1">
    <property type="nucleotide sequence ID" value="NZ_LGKG01000035.1"/>
</dbReference>
<feature type="region of interest" description="Disordered" evidence="1">
    <location>
        <begin position="1"/>
        <end position="72"/>
    </location>
</feature>